<dbReference type="InterPro" id="IPR003660">
    <property type="entry name" value="HAMP_dom"/>
</dbReference>
<accession>A0A1G9BVL4</accession>
<keyword evidence="3" id="KW-0597">Phosphoprotein</keyword>
<keyword evidence="6 11" id="KW-0418">Kinase</keyword>
<keyword evidence="5" id="KW-0547">Nucleotide-binding</keyword>
<evidence type="ECO:0000259" key="9">
    <source>
        <dbReference type="PROSITE" id="PS50109"/>
    </source>
</evidence>
<reference evidence="11 12" key="1">
    <citation type="submission" date="2016-10" db="EMBL/GenBank/DDBJ databases">
        <authorList>
            <person name="Varghese N."/>
            <person name="Submissions S."/>
        </authorList>
    </citation>
    <scope>NUCLEOTIDE SEQUENCE [LARGE SCALE GENOMIC DNA]</scope>
    <source>
        <strain evidence="11 12">DSM 2373</strain>
    </source>
</reference>
<dbReference type="InterPro" id="IPR003594">
    <property type="entry name" value="HATPase_dom"/>
</dbReference>
<dbReference type="GO" id="GO:0016020">
    <property type="term" value="C:membrane"/>
    <property type="evidence" value="ECO:0007669"/>
    <property type="project" value="InterPro"/>
</dbReference>
<dbReference type="Pfam" id="PF02518">
    <property type="entry name" value="HATPase_c"/>
    <property type="match status" value="1"/>
</dbReference>
<dbReference type="PRINTS" id="PR00344">
    <property type="entry name" value="BCTRLSENSOR"/>
</dbReference>
<dbReference type="SUPFAM" id="SSF55874">
    <property type="entry name" value="ATPase domain of HSP90 chaperone/DNA topoisomerase II/histidine kinase"/>
    <property type="match status" value="1"/>
</dbReference>
<dbReference type="GO" id="GO:0007165">
    <property type="term" value="P:signal transduction"/>
    <property type="evidence" value="ECO:0007669"/>
    <property type="project" value="InterPro"/>
</dbReference>
<evidence type="ECO:0000313" key="12">
    <source>
        <dbReference type="Proteomes" id="UP000326500"/>
    </source>
</evidence>
<name>A0A1G9BVL4_9EURY</name>
<dbReference type="RefSeq" id="WP_066955623.1">
    <property type="nucleotide sequence ID" value="NZ_BCNX01000006.1"/>
</dbReference>
<proteinExistence type="predicted"/>
<dbReference type="PROSITE" id="PS50109">
    <property type="entry name" value="HIS_KIN"/>
    <property type="match status" value="1"/>
</dbReference>
<keyword evidence="8" id="KW-0472">Membrane</keyword>
<feature type="domain" description="HAMP" evidence="10">
    <location>
        <begin position="328"/>
        <end position="380"/>
    </location>
</feature>
<evidence type="ECO:0000256" key="8">
    <source>
        <dbReference type="SAM" id="Phobius"/>
    </source>
</evidence>
<dbReference type="InterPro" id="IPR036890">
    <property type="entry name" value="HATPase_C_sf"/>
</dbReference>
<dbReference type="Gene3D" id="6.10.340.10">
    <property type="match status" value="1"/>
</dbReference>
<evidence type="ECO:0000256" key="4">
    <source>
        <dbReference type="ARBA" id="ARBA00022679"/>
    </source>
</evidence>
<feature type="domain" description="Histidine kinase" evidence="9">
    <location>
        <begin position="518"/>
        <end position="625"/>
    </location>
</feature>
<evidence type="ECO:0000256" key="6">
    <source>
        <dbReference type="ARBA" id="ARBA00022777"/>
    </source>
</evidence>
<feature type="transmembrane region" description="Helical" evidence="8">
    <location>
        <begin position="15"/>
        <end position="35"/>
    </location>
</feature>
<dbReference type="Proteomes" id="UP000326500">
    <property type="component" value="Unassembled WGS sequence"/>
</dbReference>
<comment type="catalytic activity">
    <reaction evidence="1">
        <text>ATP + protein L-histidine = ADP + protein N-phospho-L-histidine.</text>
        <dbReference type="EC" id="2.7.13.3"/>
    </reaction>
</comment>
<gene>
    <name evidence="11" type="ORF">SAMN04488571_11123</name>
</gene>
<organism evidence="11 12">
    <name type="scientific">Methanoculleus thermophilus</name>
    <dbReference type="NCBI Taxonomy" id="2200"/>
    <lineage>
        <taxon>Archaea</taxon>
        <taxon>Methanobacteriati</taxon>
        <taxon>Methanobacteriota</taxon>
        <taxon>Stenosarchaea group</taxon>
        <taxon>Methanomicrobia</taxon>
        <taxon>Methanomicrobiales</taxon>
        <taxon>Methanomicrobiaceae</taxon>
        <taxon>Methanoculleus</taxon>
    </lineage>
</organism>
<dbReference type="STRING" id="2200.GCA_001571405_00721"/>
<dbReference type="SUPFAM" id="SSF158472">
    <property type="entry name" value="HAMP domain-like"/>
    <property type="match status" value="1"/>
</dbReference>
<evidence type="ECO:0000256" key="1">
    <source>
        <dbReference type="ARBA" id="ARBA00000085"/>
    </source>
</evidence>
<dbReference type="SMART" id="SM00387">
    <property type="entry name" value="HATPase_c"/>
    <property type="match status" value="1"/>
</dbReference>
<dbReference type="EMBL" id="FNFT01000011">
    <property type="protein sequence ID" value="SDK43430.1"/>
    <property type="molecule type" value="Genomic_DNA"/>
</dbReference>
<evidence type="ECO:0000256" key="2">
    <source>
        <dbReference type="ARBA" id="ARBA00012438"/>
    </source>
</evidence>
<dbReference type="CDD" id="cd06225">
    <property type="entry name" value="HAMP"/>
    <property type="match status" value="1"/>
</dbReference>
<dbReference type="Gene3D" id="3.30.565.10">
    <property type="entry name" value="Histidine kinase-like ATPase, C-terminal domain"/>
    <property type="match status" value="1"/>
</dbReference>
<dbReference type="CDD" id="cd00075">
    <property type="entry name" value="HATPase"/>
    <property type="match status" value="1"/>
</dbReference>
<dbReference type="PROSITE" id="PS50885">
    <property type="entry name" value="HAMP"/>
    <property type="match status" value="1"/>
</dbReference>
<keyword evidence="7" id="KW-0067">ATP-binding</keyword>
<dbReference type="InterPro" id="IPR050980">
    <property type="entry name" value="2C_sensor_his_kinase"/>
</dbReference>
<keyword evidence="4" id="KW-0808">Transferase</keyword>
<dbReference type="PANTHER" id="PTHR44936">
    <property type="entry name" value="SENSOR PROTEIN CREC"/>
    <property type="match status" value="1"/>
</dbReference>
<dbReference type="AlphaFoldDB" id="A0A1G9BVL4"/>
<dbReference type="EC" id="2.7.13.3" evidence="2"/>
<dbReference type="GO" id="GO:0005524">
    <property type="term" value="F:ATP binding"/>
    <property type="evidence" value="ECO:0007669"/>
    <property type="project" value="UniProtKB-KW"/>
</dbReference>
<dbReference type="PANTHER" id="PTHR44936:SF10">
    <property type="entry name" value="SENSOR PROTEIN RSTB"/>
    <property type="match status" value="1"/>
</dbReference>
<keyword evidence="12" id="KW-1185">Reference proteome</keyword>
<keyword evidence="8" id="KW-0812">Transmembrane</keyword>
<sequence length="630" mass="69533">MAREGVKWPALPLSVYLLLAILLVTAPVVCLISVVDYVGTARELEENADEFQDQAETGIVLSMALVDTGLKLFDNTLDRRLEEGFGPVLAEYERAKRDPGAMDLSRVREELGGEMDIYIINASGVIEETTYPPDLGLDFRGIPYFYDRLTEIRLGDAFVADRVVAEISTGKLRKYAYMPSPDHRYVFELGLAEPGFREDRTALRYGDAVRELVNLDPAIREIRIFDCLGTLISGEARPDDDRRLEMVRQAYREKTTLEVENATAGKLVRYIFVDMGDGSYPSDMSLVIELTYSTKVAEAKLAGMLGQHMNVLLIAILCIGSLSFLAARSLTRPIRTLVEDVDAVARGDLDRPIRVGGDEEFVQLGESISSMVGSLKETMQRLRESEKEIIRHSHTLEEQVRERTAALEESNRMTTLFLDIMGHDISNANNAANLYAELLLADLDGEPEAEYLRKAKIGLAKSIEIVRNVNTIQHIQGCVQPLLAIDLDGAIRREIEHSPDSRITYAGTTATVLADNLLPEVFANLIGNAKKFGGPAVEITVRVEDRGDEVEVSIEDTGPGIPDAVKPHLFERLTRGPHRAAGTGLGLYICRVLVERYGGRIRADDRIPGSPECGAAIRFTLRKAGSGGSP</sequence>
<dbReference type="InterPro" id="IPR005467">
    <property type="entry name" value="His_kinase_dom"/>
</dbReference>
<evidence type="ECO:0000259" key="10">
    <source>
        <dbReference type="PROSITE" id="PS50885"/>
    </source>
</evidence>
<keyword evidence="8" id="KW-1133">Transmembrane helix</keyword>
<evidence type="ECO:0000256" key="7">
    <source>
        <dbReference type="ARBA" id="ARBA00022840"/>
    </source>
</evidence>
<evidence type="ECO:0000256" key="5">
    <source>
        <dbReference type="ARBA" id="ARBA00022741"/>
    </source>
</evidence>
<evidence type="ECO:0000256" key="3">
    <source>
        <dbReference type="ARBA" id="ARBA00022553"/>
    </source>
</evidence>
<dbReference type="SMART" id="SM00304">
    <property type="entry name" value="HAMP"/>
    <property type="match status" value="1"/>
</dbReference>
<dbReference type="GO" id="GO:0004673">
    <property type="term" value="F:protein histidine kinase activity"/>
    <property type="evidence" value="ECO:0007669"/>
    <property type="project" value="UniProtKB-EC"/>
</dbReference>
<dbReference type="Pfam" id="PF00672">
    <property type="entry name" value="HAMP"/>
    <property type="match status" value="1"/>
</dbReference>
<evidence type="ECO:0000313" key="11">
    <source>
        <dbReference type="EMBL" id="SDK43430.1"/>
    </source>
</evidence>
<dbReference type="InterPro" id="IPR004358">
    <property type="entry name" value="Sig_transdc_His_kin-like_C"/>
</dbReference>
<protein>
    <recommendedName>
        <fullName evidence="2">histidine kinase</fullName>
        <ecNumber evidence="2">2.7.13.3</ecNumber>
    </recommendedName>
</protein>